<dbReference type="AlphaFoldDB" id="A0AAN8EBN7"/>
<protein>
    <submittedName>
        <fullName evidence="2">Uncharacterized protein</fullName>
    </submittedName>
</protein>
<proteinExistence type="predicted"/>
<dbReference type="Proteomes" id="UP001316803">
    <property type="component" value="Unassembled WGS sequence"/>
</dbReference>
<comment type="caution">
    <text evidence="2">The sequence shown here is derived from an EMBL/GenBank/DDBJ whole genome shotgun (WGS) entry which is preliminary data.</text>
</comment>
<name>A0AAN8EBN7_9EURO</name>
<evidence type="ECO:0000313" key="2">
    <source>
        <dbReference type="EMBL" id="KAK5950245.1"/>
    </source>
</evidence>
<sequence length="237" mass="26301">MSSPQAIPVPIALDEHEIEKIKQLALFDASAKYIADMLAPDRIDRLEEINSNKLTHQGRSRYREALVPLVDTTITQFRSTPDPLFFLSPQQFISTLVPDAPDDDLLNHHIRRSFLNNMADSADGDSKKNLKRYHGDDTALNKWRLYDQEYVQLRAAGIVNPQPPAHKPDMLRAWNREQELENLMLGDKRGYALSILQVWWGIPANNNQPLAAAASSLAPAAVSSASAPPPDSGNGSG</sequence>
<gene>
    <name evidence="2" type="ORF">OHC33_008713</name>
</gene>
<dbReference type="EMBL" id="JAKLMC020000028">
    <property type="protein sequence ID" value="KAK5950245.1"/>
    <property type="molecule type" value="Genomic_DNA"/>
</dbReference>
<evidence type="ECO:0000256" key="1">
    <source>
        <dbReference type="SAM" id="MobiDB-lite"/>
    </source>
</evidence>
<keyword evidence="3" id="KW-1185">Reference proteome</keyword>
<feature type="region of interest" description="Disordered" evidence="1">
    <location>
        <begin position="213"/>
        <end position="237"/>
    </location>
</feature>
<feature type="compositionally biased region" description="Low complexity" evidence="1">
    <location>
        <begin position="213"/>
        <end position="226"/>
    </location>
</feature>
<evidence type="ECO:0000313" key="3">
    <source>
        <dbReference type="Proteomes" id="UP001316803"/>
    </source>
</evidence>
<organism evidence="2 3">
    <name type="scientific">Knufia fluminis</name>
    <dbReference type="NCBI Taxonomy" id="191047"/>
    <lineage>
        <taxon>Eukaryota</taxon>
        <taxon>Fungi</taxon>
        <taxon>Dikarya</taxon>
        <taxon>Ascomycota</taxon>
        <taxon>Pezizomycotina</taxon>
        <taxon>Eurotiomycetes</taxon>
        <taxon>Chaetothyriomycetidae</taxon>
        <taxon>Chaetothyriales</taxon>
        <taxon>Trichomeriaceae</taxon>
        <taxon>Knufia</taxon>
    </lineage>
</organism>
<reference evidence="2 3" key="1">
    <citation type="submission" date="2022-12" db="EMBL/GenBank/DDBJ databases">
        <title>Genomic features and morphological characterization of a novel Knufia sp. strain isolated from spacecraft assembly facility.</title>
        <authorList>
            <person name="Teixeira M."/>
            <person name="Chander A.M."/>
            <person name="Stajich J.E."/>
            <person name="Venkateswaran K."/>
        </authorList>
    </citation>
    <scope>NUCLEOTIDE SEQUENCE [LARGE SCALE GENOMIC DNA]</scope>
    <source>
        <strain evidence="2 3">FJI-L2-BK-P2</strain>
    </source>
</reference>
<accession>A0AAN8EBN7</accession>